<protein>
    <submittedName>
        <fullName evidence="1">Uncharacterized protein</fullName>
    </submittedName>
</protein>
<dbReference type="Proteomes" id="UP001234297">
    <property type="component" value="Chromosome 8"/>
</dbReference>
<reference evidence="1 2" key="1">
    <citation type="journal article" date="2022" name="Hortic Res">
        <title>A haplotype resolved chromosomal level avocado genome allows analysis of novel avocado genes.</title>
        <authorList>
            <person name="Nath O."/>
            <person name="Fletcher S.J."/>
            <person name="Hayward A."/>
            <person name="Shaw L.M."/>
            <person name="Masouleh A.K."/>
            <person name="Furtado A."/>
            <person name="Henry R.J."/>
            <person name="Mitter N."/>
        </authorList>
    </citation>
    <scope>NUCLEOTIDE SEQUENCE [LARGE SCALE GENOMIC DNA]</scope>
    <source>
        <strain evidence="2">cv. Hass</strain>
    </source>
</reference>
<comment type="caution">
    <text evidence="1">The sequence shown here is derived from an EMBL/GenBank/DDBJ whole genome shotgun (WGS) entry which is preliminary data.</text>
</comment>
<evidence type="ECO:0000313" key="1">
    <source>
        <dbReference type="EMBL" id="KAJ8632853.1"/>
    </source>
</evidence>
<gene>
    <name evidence="1" type="ORF">MRB53_026189</name>
</gene>
<keyword evidence="2" id="KW-1185">Reference proteome</keyword>
<evidence type="ECO:0000313" key="2">
    <source>
        <dbReference type="Proteomes" id="UP001234297"/>
    </source>
</evidence>
<accession>A0ACC2LI57</accession>
<proteinExistence type="predicted"/>
<organism evidence="1 2">
    <name type="scientific">Persea americana</name>
    <name type="common">Avocado</name>
    <dbReference type="NCBI Taxonomy" id="3435"/>
    <lineage>
        <taxon>Eukaryota</taxon>
        <taxon>Viridiplantae</taxon>
        <taxon>Streptophyta</taxon>
        <taxon>Embryophyta</taxon>
        <taxon>Tracheophyta</taxon>
        <taxon>Spermatophyta</taxon>
        <taxon>Magnoliopsida</taxon>
        <taxon>Magnoliidae</taxon>
        <taxon>Laurales</taxon>
        <taxon>Lauraceae</taxon>
        <taxon>Persea</taxon>
    </lineage>
</organism>
<dbReference type="EMBL" id="CM056816">
    <property type="protein sequence ID" value="KAJ8632853.1"/>
    <property type="molecule type" value="Genomic_DNA"/>
</dbReference>
<sequence length="144" mass="15570">MDSSSKAISTPLLKAVKDLDFPTHLESYLAKYDGVDKLLKISRYAAKIALFSSPKPPLSTPASNPSSPASASPTRPSASANSYRISTSSGLTTLLAYRGEGLYYFIEQLVWLSKTSLIDHRNLPSVQKISSWAELIGYVGSISL</sequence>
<name>A0ACC2LI57_PERAE</name>